<evidence type="ECO:0000256" key="9">
    <source>
        <dbReference type="ARBA" id="ARBA00022842"/>
    </source>
</evidence>
<accession>A0A9D1N011</accession>
<dbReference type="Proteomes" id="UP000886748">
    <property type="component" value="Unassembled WGS sequence"/>
</dbReference>
<sequence>MTVLDKVNYPNDIKKLSIAELDTLADEMRQLIIKKVNTTGGHMGPNLGFVEPTIAMHYVFDTPKDKIVYDVSHQCYPHKILTGRKEGFTNPQRYLDFSGYTNPEESEYDCFVVGHTSTSVTLAAGLAKSRDLKGDKENVIAVLGDGSLSGGEALEGLNNAAVLGSNIIIVFNDNEMSIAPNHGGMYENIRLLRETNGQAECNFFKAMGFDYYYVEEGNNTQKLIEVFEKVKGLNHPVLVHIHTLKGKGLLPAEQNKEAFHWIMPGTLDKKDDDTNSTPTENYTSVTVDYILNKAKQDPTVFAISPATPGAYGFTPDVRAQLGNQYTDVGIAEEHAVAFASAMAKNGTKPILLILSSFIQRTYDQLSQDLCLNNSPATILVHWGAITGADMTHLGCFDIPLVSNIPNIVYLAPTNKEEYIAMMDWSLQQTQHPVAIRVPFGNFVTTGIEDKTDYSILNKYSVVKEGAEIAILGLGSFFEKAEDLAKEIHKALGINATVINPKFITGVDEQLLDSLKQNHKLVVTLEDGVLDGGFGEKIARYYGPSEMKVLNFGARKEFTDRVPLEEIYERNHLTTDLMIQDIKSVL</sequence>
<organism evidence="14 15">
    <name type="scientific">Candidatus Limenecus avicola</name>
    <dbReference type="NCBI Taxonomy" id="2840847"/>
    <lineage>
        <taxon>Bacteria</taxon>
        <taxon>Bacillati</taxon>
        <taxon>Bacillota</taxon>
        <taxon>Clostridia</taxon>
        <taxon>Eubacteriales</taxon>
        <taxon>Clostridiaceae</taxon>
        <taxon>Clostridiaceae incertae sedis</taxon>
        <taxon>Candidatus Limenecus</taxon>
    </lineage>
</organism>
<dbReference type="CDD" id="cd07033">
    <property type="entry name" value="TPP_PYR_DXS_TK_like"/>
    <property type="match status" value="1"/>
</dbReference>
<dbReference type="SMART" id="SM00861">
    <property type="entry name" value="Transket_pyr"/>
    <property type="match status" value="1"/>
</dbReference>
<dbReference type="InterPro" id="IPR033248">
    <property type="entry name" value="Transketolase_C"/>
</dbReference>
<evidence type="ECO:0000259" key="13">
    <source>
        <dbReference type="SMART" id="SM00861"/>
    </source>
</evidence>
<dbReference type="GO" id="GO:0019288">
    <property type="term" value="P:isopentenyl diphosphate biosynthetic process, methylerythritol 4-phosphate pathway"/>
    <property type="evidence" value="ECO:0007669"/>
    <property type="project" value="TreeGrafter"/>
</dbReference>
<evidence type="ECO:0000256" key="12">
    <source>
        <dbReference type="ARBA" id="ARBA00023229"/>
    </source>
</evidence>
<dbReference type="SUPFAM" id="SSF52922">
    <property type="entry name" value="TK C-terminal domain-like"/>
    <property type="match status" value="1"/>
</dbReference>
<name>A0A9D1N011_9CLOT</name>
<evidence type="ECO:0000313" key="14">
    <source>
        <dbReference type="EMBL" id="HIU92330.1"/>
    </source>
</evidence>
<dbReference type="GO" id="GO:0016114">
    <property type="term" value="P:terpenoid biosynthetic process"/>
    <property type="evidence" value="ECO:0007669"/>
    <property type="project" value="InterPro"/>
</dbReference>
<evidence type="ECO:0000256" key="6">
    <source>
        <dbReference type="ARBA" id="ARBA00013150"/>
    </source>
</evidence>
<dbReference type="Pfam" id="PF02780">
    <property type="entry name" value="Transketolase_C"/>
    <property type="match status" value="1"/>
</dbReference>
<dbReference type="AlphaFoldDB" id="A0A9D1N011"/>
<evidence type="ECO:0000256" key="2">
    <source>
        <dbReference type="ARBA" id="ARBA00001964"/>
    </source>
</evidence>
<dbReference type="NCBIfam" id="NF008968">
    <property type="entry name" value="PRK12315.1"/>
    <property type="match status" value="1"/>
</dbReference>
<gene>
    <name evidence="14" type="ORF">IAD26_04255</name>
</gene>
<dbReference type="InterPro" id="IPR005475">
    <property type="entry name" value="Transketolase-like_Pyr-bd"/>
</dbReference>
<keyword evidence="7 14" id="KW-0808">Transferase</keyword>
<comment type="cofactor">
    <cofactor evidence="1">
        <name>Mg(2+)</name>
        <dbReference type="ChEBI" id="CHEBI:18420"/>
    </cofactor>
</comment>
<dbReference type="GO" id="GO:0009228">
    <property type="term" value="P:thiamine biosynthetic process"/>
    <property type="evidence" value="ECO:0007669"/>
    <property type="project" value="UniProtKB-KW"/>
</dbReference>
<dbReference type="PROSITE" id="PS00801">
    <property type="entry name" value="TRANSKETOLASE_1"/>
    <property type="match status" value="1"/>
</dbReference>
<dbReference type="InterPro" id="IPR005477">
    <property type="entry name" value="Dxylulose-5-P_synthase"/>
</dbReference>
<dbReference type="Pfam" id="PF02779">
    <property type="entry name" value="Transket_pyr"/>
    <property type="match status" value="1"/>
</dbReference>
<comment type="caution">
    <text evidence="14">The sequence shown here is derived from an EMBL/GenBank/DDBJ whole genome shotgun (WGS) entry which is preliminary data.</text>
</comment>
<reference evidence="14" key="1">
    <citation type="submission" date="2020-10" db="EMBL/GenBank/DDBJ databases">
        <authorList>
            <person name="Gilroy R."/>
        </authorList>
    </citation>
    <scope>NUCLEOTIDE SEQUENCE</scope>
    <source>
        <strain evidence="14">CHK154-7741</strain>
    </source>
</reference>
<dbReference type="Gene3D" id="3.40.50.970">
    <property type="match status" value="2"/>
</dbReference>
<evidence type="ECO:0000256" key="8">
    <source>
        <dbReference type="ARBA" id="ARBA00022723"/>
    </source>
</evidence>
<dbReference type="CDD" id="cd02007">
    <property type="entry name" value="TPP_DXS"/>
    <property type="match status" value="1"/>
</dbReference>
<dbReference type="InterPro" id="IPR009014">
    <property type="entry name" value="Transketo_C/PFOR_II"/>
</dbReference>
<evidence type="ECO:0000256" key="11">
    <source>
        <dbReference type="ARBA" id="ARBA00023052"/>
    </source>
</evidence>
<dbReference type="InterPro" id="IPR049557">
    <property type="entry name" value="Transketolase_CS"/>
</dbReference>
<dbReference type="EMBL" id="DVOD01000030">
    <property type="protein sequence ID" value="HIU92330.1"/>
    <property type="molecule type" value="Genomic_DNA"/>
</dbReference>
<comment type="similarity">
    <text evidence="4">Belongs to the transketolase family. DXPS subfamily.</text>
</comment>
<keyword evidence="11" id="KW-0786">Thiamine pyrophosphate</keyword>
<keyword evidence="12" id="KW-0414">Isoprene biosynthesis</keyword>
<dbReference type="Pfam" id="PF13292">
    <property type="entry name" value="DXP_synthase_N"/>
    <property type="match status" value="2"/>
</dbReference>
<dbReference type="NCBIfam" id="NF003933">
    <property type="entry name" value="PRK05444.2-2"/>
    <property type="match status" value="1"/>
</dbReference>
<proteinExistence type="inferred from homology"/>
<comment type="cofactor">
    <cofactor evidence="2">
        <name>thiamine diphosphate</name>
        <dbReference type="ChEBI" id="CHEBI:58937"/>
    </cofactor>
</comment>
<keyword evidence="10" id="KW-0784">Thiamine biosynthesis</keyword>
<dbReference type="SUPFAM" id="SSF52518">
    <property type="entry name" value="Thiamin diphosphate-binding fold (THDP-binding)"/>
    <property type="match status" value="2"/>
</dbReference>
<dbReference type="GO" id="GO:0046872">
    <property type="term" value="F:metal ion binding"/>
    <property type="evidence" value="ECO:0007669"/>
    <property type="project" value="UniProtKB-KW"/>
</dbReference>
<feature type="domain" description="Transketolase-like pyrimidine-binding" evidence="13">
    <location>
        <begin position="280"/>
        <end position="445"/>
    </location>
</feature>
<keyword evidence="9" id="KW-0460">Magnesium</keyword>
<protein>
    <recommendedName>
        <fullName evidence="6">1-deoxy-D-xylulose-5-phosphate synthase</fullName>
        <ecNumber evidence="6">2.2.1.7</ecNumber>
    </recommendedName>
</protein>
<dbReference type="Gene3D" id="3.40.50.920">
    <property type="match status" value="1"/>
</dbReference>
<evidence type="ECO:0000256" key="3">
    <source>
        <dbReference type="ARBA" id="ARBA00004980"/>
    </source>
</evidence>
<dbReference type="PANTHER" id="PTHR43322:SF1">
    <property type="entry name" value="1-DEOXY-D-XYLULOSE-5-PHOSPHATE SYNTHASE"/>
    <property type="match status" value="1"/>
</dbReference>
<dbReference type="PANTHER" id="PTHR43322">
    <property type="entry name" value="1-D-DEOXYXYLULOSE 5-PHOSPHATE SYNTHASE-RELATED"/>
    <property type="match status" value="1"/>
</dbReference>
<dbReference type="FunFam" id="3.40.50.970:FF:000010">
    <property type="entry name" value="1-deoxy-D-xylulose-5-phosphate synthase"/>
    <property type="match status" value="1"/>
</dbReference>
<evidence type="ECO:0000313" key="15">
    <source>
        <dbReference type="Proteomes" id="UP000886748"/>
    </source>
</evidence>
<comment type="subunit">
    <text evidence="5">Homodimer.</text>
</comment>
<dbReference type="InterPro" id="IPR029061">
    <property type="entry name" value="THDP-binding"/>
</dbReference>
<keyword evidence="8" id="KW-0479">Metal-binding</keyword>
<evidence type="ECO:0000256" key="5">
    <source>
        <dbReference type="ARBA" id="ARBA00011738"/>
    </source>
</evidence>
<dbReference type="GO" id="GO:0005829">
    <property type="term" value="C:cytosol"/>
    <property type="evidence" value="ECO:0007669"/>
    <property type="project" value="TreeGrafter"/>
</dbReference>
<evidence type="ECO:0000256" key="4">
    <source>
        <dbReference type="ARBA" id="ARBA00011081"/>
    </source>
</evidence>
<dbReference type="GO" id="GO:0008661">
    <property type="term" value="F:1-deoxy-D-xylulose-5-phosphate synthase activity"/>
    <property type="evidence" value="ECO:0007669"/>
    <property type="project" value="UniProtKB-EC"/>
</dbReference>
<dbReference type="EC" id="2.2.1.7" evidence="6"/>
<evidence type="ECO:0000256" key="10">
    <source>
        <dbReference type="ARBA" id="ARBA00022977"/>
    </source>
</evidence>
<evidence type="ECO:0000256" key="1">
    <source>
        <dbReference type="ARBA" id="ARBA00001946"/>
    </source>
</evidence>
<reference evidence="14" key="2">
    <citation type="journal article" date="2021" name="PeerJ">
        <title>Extensive microbial diversity within the chicken gut microbiome revealed by metagenomics and culture.</title>
        <authorList>
            <person name="Gilroy R."/>
            <person name="Ravi A."/>
            <person name="Getino M."/>
            <person name="Pursley I."/>
            <person name="Horton D.L."/>
            <person name="Alikhan N.F."/>
            <person name="Baker D."/>
            <person name="Gharbi K."/>
            <person name="Hall N."/>
            <person name="Watson M."/>
            <person name="Adriaenssens E.M."/>
            <person name="Foster-Nyarko E."/>
            <person name="Jarju S."/>
            <person name="Secka A."/>
            <person name="Antonio M."/>
            <person name="Oren A."/>
            <person name="Chaudhuri R.R."/>
            <person name="La Ragione R."/>
            <person name="Hildebrand F."/>
            <person name="Pallen M.J."/>
        </authorList>
    </citation>
    <scope>NUCLEOTIDE SEQUENCE</scope>
    <source>
        <strain evidence="14">CHK154-7741</strain>
    </source>
</reference>
<comment type="pathway">
    <text evidence="3">Metabolic intermediate biosynthesis; 1-deoxy-D-xylulose 5-phosphate biosynthesis; 1-deoxy-D-xylulose 5-phosphate from D-glyceraldehyde 3-phosphate and pyruvate: step 1/1.</text>
</comment>
<evidence type="ECO:0000256" key="7">
    <source>
        <dbReference type="ARBA" id="ARBA00022679"/>
    </source>
</evidence>